<evidence type="ECO:0000313" key="9">
    <source>
        <dbReference type="Proteomes" id="UP001174909"/>
    </source>
</evidence>
<evidence type="ECO:0000256" key="2">
    <source>
        <dbReference type="ARBA" id="ARBA00022552"/>
    </source>
</evidence>
<comment type="caution">
    <text evidence="8">The sequence shown here is derived from an EMBL/GenBank/DDBJ whole genome shotgun (WGS) entry which is preliminary data.</text>
</comment>
<keyword evidence="4" id="KW-0819">tRNA processing</keyword>
<dbReference type="PANTHER" id="PTHR11953">
    <property type="entry name" value="EXOSOME COMPLEX COMPONENT"/>
    <property type="match status" value="1"/>
</dbReference>
<evidence type="ECO:0000313" key="8">
    <source>
        <dbReference type="EMBL" id="CAI8009962.1"/>
    </source>
</evidence>
<keyword evidence="9" id="KW-1185">Reference proteome</keyword>
<dbReference type="GO" id="GO:0008033">
    <property type="term" value="P:tRNA processing"/>
    <property type="evidence" value="ECO:0007669"/>
    <property type="project" value="UniProtKB-KW"/>
</dbReference>
<dbReference type="InterPro" id="IPR015847">
    <property type="entry name" value="ExoRNase_PH_dom2"/>
</dbReference>
<dbReference type="PROSITE" id="PS01277">
    <property type="entry name" value="RIBONUCLEASE_PH"/>
    <property type="match status" value="1"/>
</dbReference>
<keyword evidence="5" id="KW-0694">RNA-binding</keyword>
<dbReference type="GO" id="GO:0009022">
    <property type="term" value="F:tRNA nucleotidyltransferase activity"/>
    <property type="evidence" value="ECO:0007669"/>
    <property type="project" value="InterPro"/>
</dbReference>
<organism evidence="8 9">
    <name type="scientific">Geodia barretti</name>
    <name type="common">Barrett's horny sponge</name>
    <dbReference type="NCBI Taxonomy" id="519541"/>
    <lineage>
        <taxon>Eukaryota</taxon>
        <taxon>Metazoa</taxon>
        <taxon>Porifera</taxon>
        <taxon>Demospongiae</taxon>
        <taxon>Heteroscleromorpha</taxon>
        <taxon>Tetractinellida</taxon>
        <taxon>Astrophorina</taxon>
        <taxon>Geodiidae</taxon>
        <taxon>Geodia</taxon>
    </lineage>
</organism>
<evidence type="ECO:0000259" key="7">
    <source>
        <dbReference type="Pfam" id="PF03725"/>
    </source>
</evidence>
<dbReference type="Gene3D" id="3.30.230.70">
    <property type="entry name" value="GHMP Kinase, N-terminal domain"/>
    <property type="match status" value="1"/>
</dbReference>
<dbReference type="GO" id="GO:0006364">
    <property type="term" value="P:rRNA processing"/>
    <property type="evidence" value="ECO:0007669"/>
    <property type="project" value="UniProtKB-KW"/>
</dbReference>
<name>A0AA35RH14_GEOBA</name>
<dbReference type="InterPro" id="IPR001247">
    <property type="entry name" value="ExoRNase_PH_dom1"/>
</dbReference>
<gene>
    <name evidence="8" type="ORF">GBAR_LOCUS6630</name>
</gene>
<dbReference type="InterPro" id="IPR050080">
    <property type="entry name" value="RNase_PH"/>
</dbReference>
<dbReference type="InterPro" id="IPR018336">
    <property type="entry name" value="RNase_PH_CS"/>
</dbReference>
<evidence type="ECO:0000256" key="1">
    <source>
        <dbReference type="ARBA" id="ARBA00006678"/>
    </source>
</evidence>
<evidence type="ECO:0000256" key="3">
    <source>
        <dbReference type="ARBA" id="ARBA00022555"/>
    </source>
</evidence>
<dbReference type="GO" id="GO:0000049">
    <property type="term" value="F:tRNA binding"/>
    <property type="evidence" value="ECO:0007669"/>
    <property type="project" value="UniProtKB-KW"/>
</dbReference>
<dbReference type="InterPro" id="IPR002381">
    <property type="entry name" value="RNase_PH_bac-type"/>
</dbReference>
<dbReference type="PANTHER" id="PTHR11953:SF0">
    <property type="entry name" value="EXOSOME COMPLEX COMPONENT RRP41"/>
    <property type="match status" value="1"/>
</dbReference>
<evidence type="ECO:0000256" key="4">
    <source>
        <dbReference type="ARBA" id="ARBA00022694"/>
    </source>
</evidence>
<dbReference type="InterPro" id="IPR027408">
    <property type="entry name" value="PNPase/RNase_PH_dom_sf"/>
</dbReference>
<proteinExistence type="inferred from homology"/>
<dbReference type="Proteomes" id="UP001174909">
    <property type="component" value="Unassembled WGS sequence"/>
</dbReference>
<dbReference type="NCBIfam" id="TIGR01966">
    <property type="entry name" value="RNasePH"/>
    <property type="match status" value="1"/>
</dbReference>
<keyword evidence="2" id="KW-0698">rRNA processing</keyword>
<dbReference type="SUPFAM" id="SSF54211">
    <property type="entry name" value="Ribosomal protein S5 domain 2-like"/>
    <property type="match status" value="1"/>
</dbReference>
<feature type="domain" description="Exoribonuclease phosphorolytic" evidence="7">
    <location>
        <begin position="112"/>
        <end position="175"/>
    </location>
</feature>
<keyword evidence="3" id="KW-0820">tRNA-binding</keyword>
<protein>
    <submittedName>
        <fullName evidence="8">Ribonuclease PH</fullName>
    </submittedName>
</protein>
<dbReference type="FunFam" id="3.30.230.70:FF:000003">
    <property type="entry name" value="Ribonuclease PH"/>
    <property type="match status" value="1"/>
</dbReference>
<dbReference type="AlphaFoldDB" id="A0AA35RH14"/>
<sequence length="201" mass="22347">MRNQRIKNKGWVTAEYSMLPRSTSERMQREITRGGVSGRTQEIQRLIGRSLRAAVDLYALEEQTVWVDCDVIQADGGTRTAAITGAFIALWDACQSLVKSNRIKNFPITDNIAATSVGLIEGQPMLDLCYTEDSSADVDMNIVMTGNGEFIEIQGTAEEKPFSRAEYDQMLDLAVGGIQQLIRLQNRMMLENLDEAHIGDA</sequence>
<dbReference type="InterPro" id="IPR036345">
    <property type="entry name" value="ExoRNase_PH_dom2_sf"/>
</dbReference>
<dbReference type="InterPro" id="IPR020568">
    <property type="entry name" value="Ribosomal_Su5_D2-typ_SF"/>
</dbReference>
<dbReference type="EMBL" id="CASHTH010000999">
    <property type="protein sequence ID" value="CAI8009962.1"/>
    <property type="molecule type" value="Genomic_DNA"/>
</dbReference>
<accession>A0AA35RH14</accession>
<dbReference type="Pfam" id="PF03725">
    <property type="entry name" value="RNase_PH_C"/>
    <property type="match status" value="1"/>
</dbReference>
<comment type="similarity">
    <text evidence="1">Belongs to the RNase PH family.</text>
</comment>
<dbReference type="SUPFAM" id="SSF55666">
    <property type="entry name" value="Ribonuclease PH domain 2-like"/>
    <property type="match status" value="1"/>
</dbReference>
<reference evidence="8" key="1">
    <citation type="submission" date="2023-03" db="EMBL/GenBank/DDBJ databases">
        <authorList>
            <person name="Steffen K."/>
            <person name="Cardenas P."/>
        </authorList>
    </citation>
    <scope>NUCLEOTIDE SEQUENCE</scope>
</reference>
<dbReference type="Pfam" id="PF01138">
    <property type="entry name" value="RNase_PH"/>
    <property type="match status" value="1"/>
</dbReference>
<dbReference type="GO" id="GO:0016075">
    <property type="term" value="P:rRNA catabolic process"/>
    <property type="evidence" value="ECO:0007669"/>
    <property type="project" value="TreeGrafter"/>
</dbReference>
<evidence type="ECO:0000256" key="5">
    <source>
        <dbReference type="ARBA" id="ARBA00022884"/>
    </source>
</evidence>
<feature type="domain" description="Exoribonuclease phosphorolytic" evidence="6">
    <location>
        <begin position="7"/>
        <end position="93"/>
    </location>
</feature>
<evidence type="ECO:0000259" key="6">
    <source>
        <dbReference type="Pfam" id="PF01138"/>
    </source>
</evidence>